<evidence type="ECO:0000313" key="2">
    <source>
        <dbReference type="EMBL" id="KAL2810477.1"/>
    </source>
</evidence>
<organism evidence="2 3">
    <name type="scientific">Aspergillus granulosus</name>
    <dbReference type="NCBI Taxonomy" id="176169"/>
    <lineage>
        <taxon>Eukaryota</taxon>
        <taxon>Fungi</taxon>
        <taxon>Dikarya</taxon>
        <taxon>Ascomycota</taxon>
        <taxon>Pezizomycotina</taxon>
        <taxon>Eurotiomycetes</taxon>
        <taxon>Eurotiomycetidae</taxon>
        <taxon>Eurotiales</taxon>
        <taxon>Aspergillaceae</taxon>
        <taxon>Aspergillus</taxon>
        <taxon>Aspergillus subgen. Nidulantes</taxon>
    </lineage>
</organism>
<keyword evidence="3" id="KW-1185">Reference proteome</keyword>
<reference evidence="2 3" key="1">
    <citation type="submission" date="2024-07" db="EMBL/GenBank/DDBJ databases">
        <title>Section-level genome sequencing and comparative genomics of Aspergillus sections Usti and Cavernicolus.</title>
        <authorList>
            <consortium name="Lawrence Berkeley National Laboratory"/>
            <person name="Nybo J.L."/>
            <person name="Vesth T.C."/>
            <person name="Theobald S."/>
            <person name="Frisvad J.C."/>
            <person name="Larsen T.O."/>
            <person name="Kjaerboelling I."/>
            <person name="Rothschild-Mancinelli K."/>
            <person name="Lyhne E.K."/>
            <person name="Kogle M.E."/>
            <person name="Barry K."/>
            <person name="Clum A."/>
            <person name="Na H."/>
            <person name="Ledsgaard L."/>
            <person name="Lin J."/>
            <person name="Lipzen A."/>
            <person name="Kuo A."/>
            <person name="Riley R."/>
            <person name="Mondo S."/>
            <person name="Labutti K."/>
            <person name="Haridas S."/>
            <person name="Pangalinan J."/>
            <person name="Salamov A.A."/>
            <person name="Simmons B.A."/>
            <person name="Magnuson J.K."/>
            <person name="Chen J."/>
            <person name="Drula E."/>
            <person name="Henrissat B."/>
            <person name="Wiebenga A."/>
            <person name="Lubbers R.J."/>
            <person name="Gomes A.C."/>
            <person name="Makela M.R."/>
            <person name="Stajich J."/>
            <person name="Grigoriev I.V."/>
            <person name="Mortensen U.H."/>
            <person name="De Vries R.P."/>
            <person name="Baker S.E."/>
            <person name="Andersen M.R."/>
        </authorList>
    </citation>
    <scope>NUCLEOTIDE SEQUENCE [LARGE SCALE GENOMIC DNA]</scope>
    <source>
        <strain evidence="2 3">CBS 588.65</strain>
    </source>
</reference>
<dbReference type="InterPro" id="IPR043141">
    <property type="entry name" value="Ribosomal_uL10-like_sf"/>
</dbReference>
<proteinExistence type="inferred from homology"/>
<sequence>MPPRVRLSNTRVPQPIRCQRVLCQFEIPSAIRYASTAAATAPTPSIEQITVSTPPIAQFHPSQPPSHRSPENRRSQLLRQYTSLIRTSPLMVFMQHDNLKSVEWGAIRRELSKAMQKVDAKIAAEGRNAPPLAPHIKVQIIQTSIFDVALRIVEYFRPSQPTQTSAEISLSNSRDDPTLTHDLSRAAQNAIRHTKGKHELSTLLVGPIAVLSIPQMSPEHLKAAMSILAPKAFGYPAPTRKANPDWHDFGVQNGLTKLNILAARMDDKVFDIDQAKWVGNIEGGMDGLRSQLVMALQSMGSSITNALEGAGKSLYFSLEARRTQLEDEQKEASGEKKAE</sequence>
<dbReference type="Proteomes" id="UP001610334">
    <property type="component" value="Unassembled WGS sequence"/>
</dbReference>
<gene>
    <name evidence="2" type="ORF">BJX63DRAFT_316765</name>
</gene>
<dbReference type="InterPro" id="IPR047865">
    <property type="entry name" value="Ribosomal_uL10_bac_type"/>
</dbReference>
<evidence type="ECO:0000256" key="1">
    <source>
        <dbReference type="ARBA" id="ARBA00008889"/>
    </source>
</evidence>
<protein>
    <submittedName>
        <fullName evidence="2">Uncharacterized protein</fullName>
    </submittedName>
</protein>
<dbReference type="EMBL" id="JBFXLT010000071">
    <property type="protein sequence ID" value="KAL2810477.1"/>
    <property type="molecule type" value="Genomic_DNA"/>
</dbReference>
<dbReference type="PANTHER" id="PTHR11560">
    <property type="entry name" value="39S RIBOSOMAL PROTEIN L10, MITOCHONDRIAL"/>
    <property type="match status" value="1"/>
</dbReference>
<dbReference type="SUPFAM" id="SSF160369">
    <property type="entry name" value="Ribosomal protein L10-like"/>
    <property type="match status" value="1"/>
</dbReference>
<evidence type="ECO:0000313" key="3">
    <source>
        <dbReference type="Proteomes" id="UP001610334"/>
    </source>
</evidence>
<dbReference type="Gene3D" id="3.30.70.1730">
    <property type="match status" value="1"/>
</dbReference>
<accession>A0ABR4H6P1</accession>
<comment type="caution">
    <text evidence="2">The sequence shown here is derived from an EMBL/GenBank/DDBJ whole genome shotgun (WGS) entry which is preliminary data.</text>
</comment>
<comment type="similarity">
    <text evidence="1">Belongs to the universal ribosomal protein uL10 family.</text>
</comment>
<name>A0ABR4H6P1_9EURO</name>